<reference evidence="1" key="1">
    <citation type="submission" date="2025-05" db="UniProtKB">
        <authorList>
            <consortium name="RefSeq"/>
        </authorList>
    </citation>
    <scope>NUCLEOTIDE SEQUENCE [LARGE SCALE GENOMIC DNA]</scope>
</reference>
<dbReference type="PANTHER" id="PTHR19446">
    <property type="entry name" value="REVERSE TRANSCRIPTASES"/>
    <property type="match status" value="1"/>
</dbReference>
<sequence length="171" mass="18894">MIFPTKIFLKNYSQISLSSLDSTNRVLPDIADKQIDPLVDIIITPASVSKLHYCLDSSTACGLDSAPFIVLQKCSSELSLILSKLFNNSLSESCFPSCWKAASVIPIIKNSGEQSELSNYRPISLLTNARFYRALDWCGEVKAIALDISEAFDKIWHVGLLHKLSSYSVTS</sequence>
<evidence type="ECO:0000313" key="1">
    <source>
        <dbReference type="Proteomes" id="UP001652625"/>
    </source>
</evidence>
<dbReference type="GeneID" id="136075966"/>
<reference evidence="2" key="2">
    <citation type="submission" date="2025-08" db="UniProtKB">
        <authorList>
            <consortium name="RefSeq"/>
        </authorList>
    </citation>
    <scope>IDENTIFICATION</scope>
</reference>
<dbReference type="RefSeq" id="XP_065645490.1">
    <property type="nucleotide sequence ID" value="XM_065789418.1"/>
</dbReference>
<evidence type="ECO:0000313" key="2">
    <source>
        <dbReference type="RefSeq" id="XP_065645490.1"/>
    </source>
</evidence>
<name>A0ABM4B9E5_HYDVU</name>
<accession>A0ABM4B9E5</accession>
<protein>
    <submittedName>
        <fullName evidence="2">Uncharacterized protein LOC136075966</fullName>
    </submittedName>
</protein>
<organism evidence="1 2">
    <name type="scientific">Hydra vulgaris</name>
    <name type="common">Hydra</name>
    <name type="synonym">Hydra attenuata</name>
    <dbReference type="NCBI Taxonomy" id="6087"/>
    <lineage>
        <taxon>Eukaryota</taxon>
        <taxon>Metazoa</taxon>
        <taxon>Cnidaria</taxon>
        <taxon>Hydrozoa</taxon>
        <taxon>Hydroidolina</taxon>
        <taxon>Anthoathecata</taxon>
        <taxon>Aplanulata</taxon>
        <taxon>Hydridae</taxon>
        <taxon>Hydra</taxon>
    </lineage>
</organism>
<dbReference type="Proteomes" id="UP001652625">
    <property type="component" value="Chromosome 02"/>
</dbReference>
<keyword evidence="1" id="KW-1185">Reference proteome</keyword>
<gene>
    <name evidence="2" type="primary">LOC136075966</name>
</gene>
<proteinExistence type="predicted"/>